<dbReference type="Gene3D" id="3.40.50.2300">
    <property type="match status" value="1"/>
</dbReference>
<sequence length="75" mass="7842">VAVYLAVKAAVEGTFAGGIEVFGLDRTVTVGDTTYSGVGYALDEYNEDLVSAEMIAKVEEAKAKIISGEIVVPTE</sequence>
<name>X1CM95_9ZZZZ</name>
<proteinExistence type="predicted"/>
<evidence type="ECO:0000313" key="1">
    <source>
        <dbReference type="EMBL" id="GAG85346.1"/>
    </source>
</evidence>
<dbReference type="EMBL" id="BART01011456">
    <property type="protein sequence ID" value="GAG85346.1"/>
    <property type="molecule type" value="Genomic_DNA"/>
</dbReference>
<protein>
    <recommendedName>
        <fullName evidence="2">BMP family ABC transporter substrate-binding protein</fullName>
    </recommendedName>
</protein>
<comment type="caution">
    <text evidence="1">The sequence shown here is derived from an EMBL/GenBank/DDBJ whole genome shotgun (WGS) entry which is preliminary data.</text>
</comment>
<organism evidence="1">
    <name type="scientific">marine sediment metagenome</name>
    <dbReference type="NCBI Taxonomy" id="412755"/>
    <lineage>
        <taxon>unclassified sequences</taxon>
        <taxon>metagenomes</taxon>
        <taxon>ecological metagenomes</taxon>
    </lineage>
</organism>
<dbReference type="AlphaFoldDB" id="X1CM95"/>
<reference evidence="1" key="1">
    <citation type="journal article" date="2014" name="Front. Microbiol.">
        <title>High frequency of phylogenetically diverse reductive dehalogenase-homologous genes in deep subseafloor sedimentary metagenomes.</title>
        <authorList>
            <person name="Kawai M."/>
            <person name="Futagami T."/>
            <person name="Toyoda A."/>
            <person name="Takaki Y."/>
            <person name="Nishi S."/>
            <person name="Hori S."/>
            <person name="Arai W."/>
            <person name="Tsubouchi T."/>
            <person name="Morono Y."/>
            <person name="Uchiyama I."/>
            <person name="Ito T."/>
            <person name="Fujiyama A."/>
            <person name="Inagaki F."/>
            <person name="Takami H."/>
        </authorList>
    </citation>
    <scope>NUCLEOTIDE SEQUENCE</scope>
    <source>
        <strain evidence="1">Expedition CK06-06</strain>
    </source>
</reference>
<feature type="non-terminal residue" evidence="1">
    <location>
        <position position="1"/>
    </location>
</feature>
<accession>X1CM95</accession>
<evidence type="ECO:0008006" key="2">
    <source>
        <dbReference type="Google" id="ProtNLM"/>
    </source>
</evidence>
<gene>
    <name evidence="1" type="ORF">S01H4_24408</name>
</gene>